<evidence type="ECO:0000256" key="3">
    <source>
        <dbReference type="ARBA" id="ARBA00004856"/>
    </source>
</evidence>
<gene>
    <name evidence="10" type="ORF">N7671_11480</name>
</gene>
<comment type="subcellular location">
    <subcellularLocation>
        <location evidence="2">Membrane</location>
        <topology evidence="2">Multi-pass membrane protein</topology>
    </subcellularLocation>
</comment>
<feature type="transmembrane region" description="Helical" evidence="8">
    <location>
        <begin position="118"/>
        <end position="135"/>
    </location>
</feature>
<evidence type="ECO:0000256" key="7">
    <source>
        <dbReference type="ARBA" id="ARBA00023136"/>
    </source>
</evidence>
<comment type="function">
    <text evidence="1">May be specifically involved in the processing, transport, and/or maturation of the MADH beta-subunit.</text>
</comment>
<comment type="caution">
    <text evidence="10">The sequence shown here is derived from an EMBL/GenBank/DDBJ whole genome shotgun (WGS) entry which is preliminary data.</text>
</comment>
<evidence type="ECO:0000256" key="1">
    <source>
        <dbReference type="ARBA" id="ARBA00003475"/>
    </source>
</evidence>
<dbReference type="GO" id="GO:0030416">
    <property type="term" value="P:methylamine metabolic process"/>
    <property type="evidence" value="ECO:0007669"/>
    <property type="project" value="InterPro"/>
</dbReference>
<dbReference type="InterPro" id="IPR009908">
    <property type="entry name" value="Methylamine_util_MauE"/>
</dbReference>
<feature type="domain" description="Methylamine utilisation protein MauE" evidence="9">
    <location>
        <begin position="9"/>
        <end position="134"/>
    </location>
</feature>
<dbReference type="EMBL" id="JAOEET010000025">
    <property type="protein sequence ID" value="MDH0567842.1"/>
    <property type="molecule type" value="Genomic_DNA"/>
</dbReference>
<evidence type="ECO:0000256" key="5">
    <source>
        <dbReference type="ARBA" id="ARBA00022692"/>
    </source>
</evidence>
<feature type="transmembrane region" description="Helical" evidence="8">
    <location>
        <begin position="47"/>
        <end position="70"/>
    </location>
</feature>
<dbReference type="RefSeq" id="WP_050465439.1">
    <property type="nucleotide sequence ID" value="NZ_CAURUH010000137.1"/>
</dbReference>
<organism evidence="10 11">
    <name type="scientific">Ectopseudomonas oleovorans</name>
    <name type="common">Pseudomonas oleovorans</name>
    <dbReference type="NCBI Taxonomy" id="301"/>
    <lineage>
        <taxon>Bacteria</taxon>
        <taxon>Pseudomonadati</taxon>
        <taxon>Pseudomonadota</taxon>
        <taxon>Gammaproteobacteria</taxon>
        <taxon>Pseudomonadales</taxon>
        <taxon>Pseudomonadaceae</taxon>
        <taxon>Ectopseudomonas</taxon>
    </lineage>
</organism>
<sequence length="181" mass="18921">MNASVLHLAALAAVVFQALLFLRAAWHKAHDYGRFYGFVADYRLLPEALLGPVSRALIGTELAIVALLLWPPLAAWGALAALALLGLYGLVIASALLRGRTRIECGCGGPAQPLSWLLVARNLGLMGLAALAMFTPPALGGLLATSVALLAGLFAFCLYAIAEQVLANPAPLLARRADPLS</sequence>
<dbReference type="Proteomes" id="UP001159292">
    <property type="component" value="Unassembled WGS sequence"/>
</dbReference>
<keyword evidence="5 8" id="KW-0812">Transmembrane</keyword>
<evidence type="ECO:0000256" key="6">
    <source>
        <dbReference type="ARBA" id="ARBA00022989"/>
    </source>
</evidence>
<protein>
    <recommendedName>
        <fullName evidence="4">Methylamine utilization protein MauE</fullName>
    </recommendedName>
</protein>
<evidence type="ECO:0000259" key="9">
    <source>
        <dbReference type="Pfam" id="PF07291"/>
    </source>
</evidence>
<feature type="transmembrane region" description="Helical" evidence="8">
    <location>
        <begin position="76"/>
        <end position="97"/>
    </location>
</feature>
<evidence type="ECO:0000256" key="4">
    <source>
        <dbReference type="ARBA" id="ARBA00019078"/>
    </source>
</evidence>
<dbReference type="AlphaFoldDB" id="A0AB35KZQ9"/>
<accession>A0AB35KZQ9</accession>
<feature type="transmembrane region" description="Helical" evidence="8">
    <location>
        <begin position="141"/>
        <end position="162"/>
    </location>
</feature>
<dbReference type="GO" id="GO:0016020">
    <property type="term" value="C:membrane"/>
    <property type="evidence" value="ECO:0007669"/>
    <property type="project" value="UniProtKB-SubCell"/>
</dbReference>
<evidence type="ECO:0000256" key="8">
    <source>
        <dbReference type="SAM" id="Phobius"/>
    </source>
</evidence>
<keyword evidence="6 8" id="KW-1133">Transmembrane helix</keyword>
<name>A0AB35KZQ9_ECTOL</name>
<evidence type="ECO:0000313" key="11">
    <source>
        <dbReference type="Proteomes" id="UP001159292"/>
    </source>
</evidence>
<feature type="transmembrane region" description="Helical" evidence="8">
    <location>
        <begin position="6"/>
        <end position="26"/>
    </location>
</feature>
<proteinExistence type="predicted"/>
<reference evidence="10" key="1">
    <citation type="submission" date="2022-09" db="EMBL/GenBank/DDBJ databases">
        <title>Intensive care unit water sources are persistently colonized with multi-drug resistant bacteria and are the site of extensive horizontal gene transfer of antibiotic resistance genes.</title>
        <authorList>
            <person name="Diorio-Toth L."/>
        </authorList>
    </citation>
    <scope>NUCLEOTIDE SEQUENCE</scope>
    <source>
        <strain evidence="10">GD04000</strain>
    </source>
</reference>
<comment type="pathway">
    <text evidence="3">One-carbon metabolism; methylamine degradation.</text>
</comment>
<keyword evidence="7 8" id="KW-0472">Membrane</keyword>
<evidence type="ECO:0000256" key="2">
    <source>
        <dbReference type="ARBA" id="ARBA00004141"/>
    </source>
</evidence>
<evidence type="ECO:0000313" key="10">
    <source>
        <dbReference type="EMBL" id="MDH0567842.1"/>
    </source>
</evidence>
<dbReference type="Pfam" id="PF07291">
    <property type="entry name" value="MauE"/>
    <property type="match status" value="1"/>
</dbReference>